<comment type="caution">
    <text evidence="2">The sequence shown here is derived from an EMBL/GenBank/DDBJ whole genome shotgun (WGS) entry which is preliminary data.</text>
</comment>
<accession>A0A9W8TML4</accession>
<sequence length="202" mass="22817">MHIRSCQVENHPPVEIDGVSDDQQKILQRRSNSTQPVEEQWYFLWETLFPAFDRPANIYLDEVYSNQIICLREFMNTEGAAIFRNFVNAHGGISWKPPANETDVDRFKESVFREVLDRVFKGWSDHCTTGVADPRQASTPALPARASATTPSQSNCLDLMESQSYTDSSTSFYKVSSVAGGAESTNDPESEFDYFIDVLGQQ</sequence>
<evidence type="ECO:0000313" key="2">
    <source>
        <dbReference type="EMBL" id="KAJ3576524.1"/>
    </source>
</evidence>
<gene>
    <name evidence="2" type="ORF">NPX13_g3674</name>
</gene>
<dbReference type="Proteomes" id="UP001148614">
    <property type="component" value="Unassembled WGS sequence"/>
</dbReference>
<feature type="region of interest" description="Disordered" evidence="1">
    <location>
        <begin position="131"/>
        <end position="153"/>
    </location>
</feature>
<reference evidence="2" key="1">
    <citation type="submission" date="2022-07" db="EMBL/GenBank/DDBJ databases">
        <title>Genome Sequence of Xylaria arbuscula.</title>
        <authorList>
            <person name="Buettner E."/>
        </authorList>
    </citation>
    <scope>NUCLEOTIDE SEQUENCE</scope>
    <source>
        <strain evidence="2">VT107</strain>
    </source>
</reference>
<proteinExistence type="predicted"/>
<evidence type="ECO:0000313" key="3">
    <source>
        <dbReference type="Proteomes" id="UP001148614"/>
    </source>
</evidence>
<name>A0A9W8TML4_9PEZI</name>
<feature type="region of interest" description="Disordered" evidence="1">
    <location>
        <begin position="1"/>
        <end position="22"/>
    </location>
</feature>
<keyword evidence="3" id="KW-1185">Reference proteome</keyword>
<dbReference type="AlphaFoldDB" id="A0A9W8TML4"/>
<evidence type="ECO:0000256" key="1">
    <source>
        <dbReference type="SAM" id="MobiDB-lite"/>
    </source>
</evidence>
<protein>
    <submittedName>
        <fullName evidence="2">Uncharacterized protein</fullName>
    </submittedName>
</protein>
<organism evidence="2 3">
    <name type="scientific">Xylaria arbuscula</name>
    <dbReference type="NCBI Taxonomy" id="114810"/>
    <lineage>
        <taxon>Eukaryota</taxon>
        <taxon>Fungi</taxon>
        <taxon>Dikarya</taxon>
        <taxon>Ascomycota</taxon>
        <taxon>Pezizomycotina</taxon>
        <taxon>Sordariomycetes</taxon>
        <taxon>Xylariomycetidae</taxon>
        <taxon>Xylariales</taxon>
        <taxon>Xylariaceae</taxon>
        <taxon>Xylaria</taxon>
    </lineage>
</organism>
<dbReference type="EMBL" id="JANPWZ010000471">
    <property type="protein sequence ID" value="KAJ3576524.1"/>
    <property type="molecule type" value="Genomic_DNA"/>
</dbReference>